<reference evidence="9 10" key="1">
    <citation type="submission" date="2018-12" db="EMBL/GenBank/DDBJ databases">
        <title>Genome sequence and assembly of Colletotrichum trifolii.</title>
        <authorList>
            <person name="Gan P."/>
            <person name="Shirasu K."/>
        </authorList>
    </citation>
    <scope>NUCLEOTIDE SEQUENCE [LARGE SCALE GENOMIC DNA]</scope>
    <source>
        <strain evidence="9 10">543-2</strain>
    </source>
</reference>
<evidence type="ECO:0000259" key="8">
    <source>
        <dbReference type="Pfam" id="PF01432"/>
    </source>
</evidence>
<dbReference type="InterPro" id="IPR045090">
    <property type="entry name" value="Pept_M3A_M3B"/>
</dbReference>
<dbReference type="InterPro" id="IPR024080">
    <property type="entry name" value="Neurolysin/TOP_N"/>
</dbReference>
<evidence type="ECO:0000313" key="9">
    <source>
        <dbReference type="EMBL" id="TDZ49942.1"/>
    </source>
</evidence>
<keyword evidence="5 7" id="KW-0862">Zinc</keyword>
<keyword evidence="6 7" id="KW-0482">Metalloprotease</keyword>
<dbReference type="Gene3D" id="1.20.1050.40">
    <property type="entry name" value="Endopeptidase. Chain P, domain 1"/>
    <property type="match status" value="1"/>
</dbReference>
<dbReference type="InterPro" id="IPR001567">
    <property type="entry name" value="Pept_M3A_M3B_dom"/>
</dbReference>
<dbReference type="Proteomes" id="UP000295703">
    <property type="component" value="Unassembled WGS sequence"/>
</dbReference>
<dbReference type="Pfam" id="PF01432">
    <property type="entry name" value="Peptidase_M3"/>
    <property type="match status" value="2"/>
</dbReference>
<comment type="cofactor">
    <cofactor evidence="7">
        <name>Zn(2+)</name>
        <dbReference type="ChEBI" id="CHEBI:29105"/>
    </cofactor>
    <text evidence="7">Binds 1 zinc ion.</text>
</comment>
<protein>
    <submittedName>
        <fullName evidence="9">Saccharolysin</fullName>
    </submittedName>
</protein>
<dbReference type="Gene3D" id="1.10.1370.10">
    <property type="entry name" value="Neurolysin, domain 3"/>
    <property type="match status" value="1"/>
</dbReference>
<dbReference type="GO" id="GO:0046872">
    <property type="term" value="F:metal ion binding"/>
    <property type="evidence" value="ECO:0007669"/>
    <property type="project" value="UniProtKB-UniRule"/>
</dbReference>
<sequence>MAATYRKPPQALQAILKADEIIPTVKSILAEQTAVRAHLASSITPSQATFANTVAPCMAVDDKTQGVSGVCGMLRYSGPDEDTRRAVRAAHELWEAASAERLASRKFFELLDAVRQRADAGEEELGHEERKVLEDLWGDYRLAGHGTLNGDEIAVFLERRRRVEEVKVEIQENLKKQEAVTWFAEKELEGVREEDMKRWEAKDGGRVVLLARASYDAVMKYARDEDVRRRMFVAYENRYEKNVALYKSLLILRDENARLLGYGSHADLRVEKRTAPSVEWVQEFMERLGEELLPRGRQEVERLRDRKSKHLGDDGVEMMPWDFAYYTRLLEKEADVDHGLIAEYFPLQHTLSSMLGLFTEYLGLEFVPMPERELEGKLWADDIVVWSVWEGREERKGEFVGYLYADVLWREGKYGGNCNVNLQCGYVKEDGTRVYPATILMCAFQPPTASSCALLKHHEVLGHALHDLVCRNKYTRFHGTRVAPDFGEAPSTMLENWCWMPQELIRMSRHYTRVDPAYIAKWEEDHQGKDLPPERIPDELVERLPNSRGLNRALWFLRQLVFAKFDLEVNHQRSTSALRELDEVKLFHDLNKSLTLRDNPAQAFAADLFESSFAKNPRDPEAWARYRRGVLEFGGSKKEMDIMTDFLGREPSPDALLMSLGLRSE</sequence>
<evidence type="ECO:0000256" key="2">
    <source>
        <dbReference type="ARBA" id="ARBA00022670"/>
    </source>
</evidence>
<dbReference type="CDD" id="cd06455">
    <property type="entry name" value="M3A_TOP"/>
    <property type="match status" value="1"/>
</dbReference>
<comment type="similarity">
    <text evidence="1 7">Belongs to the peptidase M3 family.</text>
</comment>
<dbReference type="SUPFAM" id="SSF55486">
    <property type="entry name" value="Metalloproteases ('zincins'), catalytic domain"/>
    <property type="match status" value="1"/>
</dbReference>
<feature type="domain" description="Peptidase M3A/M3B catalytic" evidence="8">
    <location>
        <begin position="218"/>
        <end position="584"/>
    </location>
</feature>
<comment type="caution">
    <text evidence="9">The sequence shown here is derived from an EMBL/GenBank/DDBJ whole genome shotgun (WGS) entry which is preliminary data.</text>
</comment>
<evidence type="ECO:0000313" key="10">
    <source>
        <dbReference type="Proteomes" id="UP000295703"/>
    </source>
</evidence>
<keyword evidence="4 7" id="KW-0378">Hydrolase</keyword>
<evidence type="ECO:0000256" key="1">
    <source>
        <dbReference type="ARBA" id="ARBA00006040"/>
    </source>
</evidence>
<evidence type="ECO:0000256" key="3">
    <source>
        <dbReference type="ARBA" id="ARBA00022723"/>
    </source>
</evidence>
<evidence type="ECO:0000256" key="4">
    <source>
        <dbReference type="ARBA" id="ARBA00022801"/>
    </source>
</evidence>
<dbReference type="InterPro" id="IPR024077">
    <property type="entry name" value="Neurolysin/TOP_dom2"/>
</dbReference>
<dbReference type="GO" id="GO:0006508">
    <property type="term" value="P:proteolysis"/>
    <property type="evidence" value="ECO:0007669"/>
    <property type="project" value="UniProtKB-KW"/>
</dbReference>
<organism evidence="9 10">
    <name type="scientific">Colletotrichum trifolii</name>
    <dbReference type="NCBI Taxonomy" id="5466"/>
    <lineage>
        <taxon>Eukaryota</taxon>
        <taxon>Fungi</taxon>
        <taxon>Dikarya</taxon>
        <taxon>Ascomycota</taxon>
        <taxon>Pezizomycotina</taxon>
        <taxon>Sordariomycetes</taxon>
        <taxon>Hypocreomycetidae</taxon>
        <taxon>Glomerellales</taxon>
        <taxon>Glomerellaceae</taxon>
        <taxon>Colletotrichum</taxon>
        <taxon>Colletotrichum orbiculare species complex</taxon>
    </lineage>
</organism>
<evidence type="ECO:0000256" key="7">
    <source>
        <dbReference type="RuleBase" id="RU003435"/>
    </source>
</evidence>
<dbReference type="GO" id="GO:0004222">
    <property type="term" value="F:metalloendopeptidase activity"/>
    <property type="evidence" value="ECO:0007669"/>
    <property type="project" value="InterPro"/>
</dbReference>
<dbReference type="InterPro" id="IPR024079">
    <property type="entry name" value="MetalloPept_cat_dom_sf"/>
</dbReference>
<dbReference type="PANTHER" id="PTHR11804:SF84">
    <property type="entry name" value="SACCHAROLYSIN"/>
    <property type="match status" value="1"/>
</dbReference>
<name>A0A4R8R1D0_COLTR</name>
<keyword evidence="10" id="KW-1185">Reference proteome</keyword>
<dbReference type="STRING" id="5466.A0A4R8R1D0"/>
<gene>
    <name evidence="9" type="primary">PRD1-1</name>
    <name evidence="9" type="ORF">CTRI78_v007656</name>
</gene>
<feature type="domain" description="Peptidase M3A/M3B catalytic" evidence="8">
    <location>
        <begin position="601"/>
        <end position="661"/>
    </location>
</feature>
<accession>A0A4R8R1D0</accession>
<evidence type="ECO:0000256" key="6">
    <source>
        <dbReference type="ARBA" id="ARBA00023049"/>
    </source>
</evidence>
<dbReference type="Gene3D" id="3.40.390.10">
    <property type="entry name" value="Collagenase (Catalytic Domain)"/>
    <property type="match status" value="1"/>
</dbReference>
<dbReference type="GO" id="GO:0005758">
    <property type="term" value="C:mitochondrial intermembrane space"/>
    <property type="evidence" value="ECO:0007669"/>
    <property type="project" value="TreeGrafter"/>
</dbReference>
<evidence type="ECO:0000256" key="5">
    <source>
        <dbReference type="ARBA" id="ARBA00022833"/>
    </source>
</evidence>
<dbReference type="GO" id="GO:0006518">
    <property type="term" value="P:peptide metabolic process"/>
    <property type="evidence" value="ECO:0007669"/>
    <property type="project" value="TreeGrafter"/>
</dbReference>
<proteinExistence type="inferred from homology"/>
<dbReference type="PANTHER" id="PTHR11804">
    <property type="entry name" value="PROTEASE M3 THIMET OLIGOPEPTIDASE-RELATED"/>
    <property type="match status" value="1"/>
</dbReference>
<dbReference type="EMBL" id="RYZW01000084">
    <property type="protein sequence ID" value="TDZ49942.1"/>
    <property type="molecule type" value="Genomic_DNA"/>
</dbReference>
<keyword evidence="2 7" id="KW-0645">Protease</keyword>
<keyword evidence="3 7" id="KW-0479">Metal-binding</keyword>
<dbReference type="AlphaFoldDB" id="A0A4R8R1D0"/>